<keyword evidence="3 8" id="KW-0732">Signal</keyword>
<keyword evidence="5 7" id="KW-0472">Membrane</keyword>
<reference evidence="11" key="1">
    <citation type="journal article" date="2019" name="Int. J. Syst. Evol. Microbiol.">
        <title>The Global Catalogue of Microorganisms (GCM) 10K type strain sequencing project: providing services to taxonomists for standard genome sequencing and annotation.</title>
        <authorList>
            <consortium name="The Broad Institute Genomics Platform"/>
            <consortium name="The Broad Institute Genome Sequencing Center for Infectious Disease"/>
            <person name="Wu L."/>
            <person name="Ma J."/>
        </authorList>
    </citation>
    <scope>NUCLEOTIDE SEQUENCE [LARGE SCALE GENOMIC DNA]</scope>
    <source>
        <strain evidence="11">CECT 7698</strain>
    </source>
</reference>
<dbReference type="RefSeq" id="WP_386772087.1">
    <property type="nucleotide sequence ID" value="NZ_JBHRUG010000012.1"/>
</dbReference>
<organism evidence="10 11">
    <name type="scientific">Litchfieldella rifensis</name>
    <dbReference type="NCBI Taxonomy" id="762643"/>
    <lineage>
        <taxon>Bacteria</taxon>
        <taxon>Pseudomonadati</taxon>
        <taxon>Pseudomonadota</taxon>
        <taxon>Gammaproteobacteria</taxon>
        <taxon>Oceanospirillales</taxon>
        <taxon>Halomonadaceae</taxon>
        <taxon>Litchfieldella</taxon>
    </lineage>
</organism>
<feature type="signal peptide" evidence="8">
    <location>
        <begin position="1"/>
        <end position="22"/>
    </location>
</feature>
<sequence>MRKINVLFAGAVLATWVSPVLAQDVDDNTRWVSDELTTFVRSGPTDGYRIVGTLTAGEPVTLLETSGDYSRVEGGDGDVVWILSNELQDQPSARQRLPELEQQVDVLTTELEGINEEWERRVAAMTETLEIREQRITELEARNQQLDSEISDAQQSMRGLQARLDTQEEDLLLRYFMYGGGVAGAGLVLGLLVPHLPQRRKKRDRWF</sequence>
<dbReference type="NCBIfam" id="TIGR04211">
    <property type="entry name" value="SH3_and_anchor"/>
    <property type="match status" value="1"/>
</dbReference>
<evidence type="ECO:0000256" key="2">
    <source>
        <dbReference type="ARBA" id="ARBA00022692"/>
    </source>
</evidence>
<keyword evidence="4 7" id="KW-1133">Transmembrane helix</keyword>
<dbReference type="Proteomes" id="UP001595579">
    <property type="component" value="Unassembled WGS sequence"/>
</dbReference>
<protein>
    <submittedName>
        <fullName evidence="10">TIGR04211 family SH3 domain-containing protein</fullName>
    </submittedName>
</protein>
<evidence type="ECO:0000313" key="10">
    <source>
        <dbReference type="EMBL" id="MFC3283015.1"/>
    </source>
</evidence>
<gene>
    <name evidence="10" type="ORF">ACFOEV_05250</name>
</gene>
<proteinExistence type="predicted"/>
<evidence type="ECO:0000256" key="3">
    <source>
        <dbReference type="ARBA" id="ARBA00022729"/>
    </source>
</evidence>
<evidence type="ECO:0000259" key="9">
    <source>
        <dbReference type="PROSITE" id="PS51781"/>
    </source>
</evidence>
<dbReference type="PIRSF" id="PIRSF006158">
    <property type="entry name" value="UCP006158_SH3"/>
    <property type="match status" value="1"/>
</dbReference>
<dbReference type="Pfam" id="PF08239">
    <property type="entry name" value="SH3_3"/>
    <property type="match status" value="1"/>
</dbReference>
<evidence type="ECO:0000256" key="4">
    <source>
        <dbReference type="ARBA" id="ARBA00022989"/>
    </source>
</evidence>
<name>A0ABV7LMR4_9GAMM</name>
<keyword evidence="2 7" id="KW-0812">Transmembrane</keyword>
<feature type="transmembrane region" description="Helical" evidence="7">
    <location>
        <begin position="175"/>
        <end position="196"/>
    </location>
</feature>
<feature type="chain" id="PRO_5046870473" evidence="8">
    <location>
        <begin position="23"/>
        <end position="207"/>
    </location>
</feature>
<dbReference type="SUPFAM" id="SSF57997">
    <property type="entry name" value="Tropomyosin"/>
    <property type="match status" value="1"/>
</dbReference>
<evidence type="ECO:0000256" key="7">
    <source>
        <dbReference type="SAM" id="Phobius"/>
    </source>
</evidence>
<dbReference type="SMART" id="SM00287">
    <property type="entry name" value="SH3b"/>
    <property type="match status" value="1"/>
</dbReference>
<dbReference type="InterPro" id="IPR003646">
    <property type="entry name" value="SH3-like_bac-type"/>
</dbReference>
<dbReference type="Gene3D" id="2.30.30.40">
    <property type="entry name" value="SH3 Domains"/>
    <property type="match status" value="1"/>
</dbReference>
<dbReference type="EMBL" id="JBHRUG010000012">
    <property type="protein sequence ID" value="MFC3283015.1"/>
    <property type="molecule type" value="Genomic_DNA"/>
</dbReference>
<evidence type="ECO:0000313" key="11">
    <source>
        <dbReference type="Proteomes" id="UP001595579"/>
    </source>
</evidence>
<keyword evidence="11" id="KW-1185">Reference proteome</keyword>
<dbReference type="PROSITE" id="PS51781">
    <property type="entry name" value="SH3B"/>
    <property type="match status" value="1"/>
</dbReference>
<feature type="domain" description="SH3b" evidence="9">
    <location>
        <begin position="27"/>
        <end position="91"/>
    </location>
</feature>
<evidence type="ECO:0000256" key="8">
    <source>
        <dbReference type="SAM" id="SignalP"/>
    </source>
</evidence>
<dbReference type="InterPro" id="IPR016476">
    <property type="entry name" value="SH3_dom_pro"/>
</dbReference>
<keyword evidence="6" id="KW-0175">Coiled coil</keyword>
<evidence type="ECO:0000256" key="1">
    <source>
        <dbReference type="ARBA" id="ARBA00004167"/>
    </source>
</evidence>
<feature type="coiled-coil region" evidence="6">
    <location>
        <begin position="97"/>
        <end position="170"/>
    </location>
</feature>
<comment type="subcellular location">
    <subcellularLocation>
        <location evidence="1">Membrane</location>
        <topology evidence="1">Single-pass membrane protein</topology>
    </subcellularLocation>
</comment>
<accession>A0ABV7LMR4</accession>
<comment type="caution">
    <text evidence="10">The sequence shown here is derived from an EMBL/GenBank/DDBJ whole genome shotgun (WGS) entry which is preliminary data.</text>
</comment>
<evidence type="ECO:0000256" key="5">
    <source>
        <dbReference type="ARBA" id="ARBA00023136"/>
    </source>
</evidence>
<evidence type="ECO:0000256" key="6">
    <source>
        <dbReference type="SAM" id="Coils"/>
    </source>
</evidence>